<dbReference type="GO" id="GO:0045892">
    <property type="term" value="P:negative regulation of DNA-templated transcription"/>
    <property type="evidence" value="ECO:0007669"/>
    <property type="project" value="TreeGrafter"/>
</dbReference>
<dbReference type="PROSITE" id="PS51077">
    <property type="entry name" value="HTH_ICLR"/>
    <property type="match status" value="1"/>
</dbReference>
<evidence type="ECO:0000256" key="1">
    <source>
        <dbReference type="ARBA" id="ARBA00023015"/>
    </source>
</evidence>
<dbReference type="InterPro" id="IPR050707">
    <property type="entry name" value="HTH_MetabolicPath_Reg"/>
</dbReference>
<keyword evidence="1" id="KW-0805">Transcription regulation</keyword>
<evidence type="ECO:0000313" key="6">
    <source>
        <dbReference type="EMBL" id="SDE82129.1"/>
    </source>
</evidence>
<evidence type="ECO:0000256" key="2">
    <source>
        <dbReference type="ARBA" id="ARBA00023125"/>
    </source>
</evidence>
<evidence type="ECO:0000259" key="5">
    <source>
        <dbReference type="PROSITE" id="PS51078"/>
    </source>
</evidence>
<evidence type="ECO:0000313" key="7">
    <source>
        <dbReference type="Proteomes" id="UP000198994"/>
    </source>
</evidence>
<dbReference type="Proteomes" id="UP000198994">
    <property type="component" value="Unassembled WGS sequence"/>
</dbReference>
<dbReference type="PANTHER" id="PTHR30136:SF35">
    <property type="entry name" value="HTH-TYPE TRANSCRIPTIONAL REGULATOR RV1719"/>
    <property type="match status" value="1"/>
</dbReference>
<keyword evidence="3" id="KW-0804">Transcription</keyword>
<dbReference type="InterPro" id="IPR036388">
    <property type="entry name" value="WH-like_DNA-bd_sf"/>
</dbReference>
<dbReference type="PANTHER" id="PTHR30136">
    <property type="entry name" value="HELIX-TURN-HELIX TRANSCRIPTIONAL REGULATOR, ICLR FAMILY"/>
    <property type="match status" value="1"/>
</dbReference>
<keyword evidence="7" id="KW-1185">Reference proteome</keyword>
<sequence length="253" mass="27142">MKDARSSSNAERALEILLILGDATAEGFSLAQISERLGCAKSVAHRSLSALRAKGFAETAGRYGHYRLGPSIPALTKRQDRLEPQARKLRPGMTEFARHSGLTVYLILQAGLDAVCGEMISRSSRRHFTMGVGARIPMGVQAGSVALLSLQDDEAVSRVLDANAHRFPVFPACQKVDREVVAAQVADARLRGFAVNMGYYLPGEGGLGLPIPAQGAYEADVAVSFTAPIELMSEEWMVRTIDELRGFLAVGAG</sequence>
<dbReference type="PROSITE" id="PS51078">
    <property type="entry name" value="ICLR_ED"/>
    <property type="match status" value="1"/>
</dbReference>
<dbReference type="InterPro" id="IPR005471">
    <property type="entry name" value="Tscrpt_reg_IclR_N"/>
</dbReference>
<dbReference type="AlphaFoldDB" id="A0A1G7G260"/>
<reference evidence="7" key="1">
    <citation type="submission" date="2016-10" db="EMBL/GenBank/DDBJ databases">
        <authorList>
            <person name="Varghese N."/>
            <person name="Submissions S."/>
        </authorList>
    </citation>
    <scope>NUCLEOTIDE SEQUENCE [LARGE SCALE GENOMIC DNA]</scope>
    <source>
        <strain evidence="7">DSM 10146</strain>
    </source>
</reference>
<dbReference type="GO" id="GO:0003700">
    <property type="term" value="F:DNA-binding transcription factor activity"/>
    <property type="evidence" value="ECO:0007669"/>
    <property type="project" value="TreeGrafter"/>
</dbReference>
<gene>
    <name evidence="6" type="ORF">SAMN04488105_10862</name>
</gene>
<evidence type="ECO:0000259" key="4">
    <source>
        <dbReference type="PROSITE" id="PS51077"/>
    </source>
</evidence>
<dbReference type="RefSeq" id="WP_089959854.1">
    <property type="nucleotide sequence ID" value="NZ_FNAV01000008.1"/>
</dbReference>
<dbReference type="Gene3D" id="3.30.450.40">
    <property type="match status" value="1"/>
</dbReference>
<dbReference type="EMBL" id="FNAV01000008">
    <property type="protein sequence ID" value="SDE82129.1"/>
    <property type="molecule type" value="Genomic_DNA"/>
</dbReference>
<dbReference type="InterPro" id="IPR036390">
    <property type="entry name" value="WH_DNA-bd_sf"/>
</dbReference>
<feature type="domain" description="IclR-ED" evidence="5">
    <location>
        <begin position="64"/>
        <end position="253"/>
    </location>
</feature>
<dbReference type="STRING" id="282683.SAMN04488105_10862"/>
<organism evidence="6 7">
    <name type="scientific">Salipiger thiooxidans</name>
    <dbReference type="NCBI Taxonomy" id="282683"/>
    <lineage>
        <taxon>Bacteria</taxon>
        <taxon>Pseudomonadati</taxon>
        <taxon>Pseudomonadota</taxon>
        <taxon>Alphaproteobacteria</taxon>
        <taxon>Rhodobacterales</taxon>
        <taxon>Roseobacteraceae</taxon>
        <taxon>Salipiger</taxon>
    </lineage>
</organism>
<dbReference type="InterPro" id="IPR029016">
    <property type="entry name" value="GAF-like_dom_sf"/>
</dbReference>
<feature type="domain" description="HTH iclR-type" evidence="4">
    <location>
        <begin position="7"/>
        <end position="70"/>
    </location>
</feature>
<dbReference type="InterPro" id="IPR014757">
    <property type="entry name" value="Tscrpt_reg_IclR_C"/>
</dbReference>
<protein>
    <submittedName>
        <fullName evidence="6">Transcriptional regulator, IclR family</fullName>
    </submittedName>
</protein>
<dbReference type="SUPFAM" id="SSF55781">
    <property type="entry name" value="GAF domain-like"/>
    <property type="match status" value="1"/>
</dbReference>
<dbReference type="SUPFAM" id="SSF46785">
    <property type="entry name" value="Winged helix' DNA-binding domain"/>
    <property type="match status" value="1"/>
</dbReference>
<dbReference type="Pfam" id="PF01614">
    <property type="entry name" value="IclR_C"/>
    <property type="match status" value="1"/>
</dbReference>
<dbReference type="Pfam" id="PF09339">
    <property type="entry name" value="HTH_IclR"/>
    <property type="match status" value="1"/>
</dbReference>
<dbReference type="GO" id="GO:0003677">
    <property type="term" value="F:DNA binding"/>
    <property type="evidence" value="ECO:0007669"/>
    <property type="project" value="UniProtKB-KW"/>
</dbReference>
<accession>A0A1G7G260</accession>
<keyword evidence="2" id="KW-0238">DNA-binding</keyword>
<dbReference type="SMART" id="SM00346">
    <property type="entry name" value="HTH_ICLR"/>
    <property type="match status" value="1"/>
</dbReference>
<name>A0A1G7G260_9RHOB</name>
<dbReference type="Gene3D" id="1.10.10.10">
    <property type="entry name" value="Winged helix-like DNA-binding domain superfamily/Winged helix DNA-binding domain"/>
    <property type="match status" value="1"/>
</dbReference>
<dbReference type="OrthoDB" id="9807558at2"/>
<proteinExistence type="predicted"/>
<evidence type="ECO:0000256" key="3">
    <source>
        <dbReference type="ARBA" id="ARBA00023163"/>
    </source>
</evidence>